<evidence type="ECO:0000259" key="16">
    <source>
        <dbReference type="PROSITE" id="PS50164"/>
    </source>
</evidence>
<dbReference type="GO" id="GO:0006289">
    <property type="term" value="P:nucleotide-excision repair"/>
    <property type="evidence" value="ECO:0007669"/>
    <property type="project" value="UniProtKB-UniRule"/>
</dbReference>
<feature type="region of interest" description="Disordered" evidence="14">
    <location>
        <begin position="1"/>
        <end position="20"/>
    </location>
</feature>
<evidence type="ECO:0000313" key="19">
    <source>
        <dbReference type="Proteomes" id="UP000219327"/>
    </source>
</evidence>
<dbReference type="SUPFAM" id="SSF82771">
    <property type="entry name" value="GIY-YIG endonuclease"/>
    <property type="match status" value="1"/>
</dbReference>
<dbReference type="Pfam" id="PF01541">
    <property type="entry name" value="GIY-YIG"/>
    <property type="match status" value="1"/>
</dbReference>
<sequence length="623" mass="69710">MTDEPTPADQEAANTNDDHGFDSKRFLARLTSRPGVYRMLAANGDILYVGKAKNLKNRVSSYFRSTALEGKTMALVARIQDVEITITRSETEALLLEQSLIKEHQPPYNIDFKDDKSYPYIFFSTADKYPRLAFHRGAQKLPGRYFGPFPSAYSVRDSLNILQKVFQVRSCEDTYFRNRSRPCLQYQIKRCSGPCCDLVSESDYADDVSHAVMFLEGCSRDVLDDYANKMETASQELEFEKAARYRDQITHLQRIQEQQYVLGPEGDIDVIAALVTPAGVGILVMMVRGGRLLGNKTYYPRTGLENTAGDVLSSFLPQFYLSGFSGREVPREVIVNATIDDKTVIAEALTEATGRKVTISDNVRGHRRRWVELAETNAEQNLGTHLASRNNLKERYDSLQSVLELGSIPTRLECFDISHSAGEATVASCVVFDDNGPLKSDYRRFNIEGITPGDDYAAMYQALSRRYTRLKGGEGKVPDILFVDGGKGQLTQAITILAELEMDVLVVAVAKGPDRKAGLEVLFTSDGRELDLPADTPALHLIQHIRDESHRFAITAHRNRRQKKRRESTLEGIDGVGPKRRRALLRHFGGVQRIEAASIDELAKVEGISTALAEHIYGTLHQQ</sequence>
<evidence type="ECO:0000256" key="1">
    <source>
        <dbReference type="ARBA" id="ARBA00004496"/>
    </source>
</evidence>
<keyword evidence="4 13" id="KW-0228">DNA excision</keyword>
<dbReference type="GO" id="GO:0005737">
    <property type="term" value="C:cytoplasm"/>
    <property type="evidence" value="ECO:0007669"/>
    <property type="project" value="UniProtKB-SubCell"/>
</dbReference>
<accession>A0A2A5WN55</accession>
<evidence type="ECO:0000256" key="4">
    <source>
        <dbReference type="ARBA" id="ARBA00022769"/>
    </source>
</evidence>
<dbReference type="PANTHER" id="PTHR30562">
    <property type="entry name" value="UVRC/OXIDOREDUCTASE"/>
    <property type="match status" value="1"/>
</dbReference>
<dbReference type="FunFam" id="1.10.150.20:FF:000005">
    <property type="entry name" value="UvrABC system protein C"/>
    <property type="match status" value="1"/>
</dbReference>
<dbReference type="InterPro" id="IPR000305">
    <property type="entry name" value="GIY-YIG_endonuc"/>
</dbReference>
<dbReference type="InterPro" id="IPR003583">
    <property type="entry name" value="Hlx-hairpin-Hlx_DNA-bd_motif"/>
</dbReference>
<evidence type="ECO:0000256" key="3">
    <source>
        <dbReference type="ARBA" id="ARBA00022763"/>
    </source>
</evidence>
<keyword evidence="5 13" id="KW-0267">Excision nuclease</keyword>
<dbReference type="FunFam" id="3.30.420.340:FF:000001">
    <property type="entry name" value="UvrABC system protein C"/>
    <property type="match status" value="1"/>
</dbReference>
<dbReference type="InterPro" id="IPR035901">
    <property type="entry name" value="GIY-YIG_endonuc_sf"/>
</dbReference>
<dbReference type="Pfam" id="PF02151">
    <property type="entry name" value="UVR"/>
    <property type="match status" value="1"/>
</dbReference>
<dbReference type="InterPro" id="IPR010994">
    <property type="entry name" value="RuvA_2-like"/>
</dbReference>
<dbReference type="Gene3D" id="1.10.150.20">
    <property type="entry name" value="5' to 3' exonuclease, C-terminal subdomain"/>
    <property type="match status" value="1"/>
</dbReference>
<proteinExistence type="inferred from homology"/>
<dbReference type="InterPro" id="IPR050066">
    <property type="entry name" value="UvrABC_protein_C"/>
</dbReference>
<evidence type="ECO:0000256" key="13">
    <source>
        <dbReference type="HAMAP-Rule" id="MF_00203"/>
    </source>
</evidence>
<dbReference type="GO" id="GO:0003677">
    <property type="term" value="F:DNA binding"/>
    <property type="evidence" value="ECO:0007669"/>
    <property type="project" value="UniProtKB-UniRule"/>
</dbReference>
<dbReference type="SMART" id="SM00278">
    <property type="entry name" value="HhH1"/>
    <property type="match status" value="2"/>
</dbReference>
<dbReference type="PANTHER" id="PTHR30562:SF1">
    <property type="entry name" value="UVRABC SYSTEM PROTEIN C"/>
    <property type="match status" value="1"/>
</dbReference>
<evidence type="ECO:0000256" key="12">
    <source>
        <dbReference type="ARBA" id="ARBA00077138"/>
    </source>
</evidence>
<dbReference type="InterPro" id="IPR001162">
    <property type="entry name" value="UvrC_RNase_H_dom"/>
</dbReference>
<comment type="subunit">
    <text evidence="10 13">Interacts with UvrB in an incision complex.</text>
</comment>
<evidence type="ECO:0000256" key="10">
    <source>
        <dbReference type="ARBA" id="ARBA00062841"/>
    </source>
</evidence>
<dbReference type="AlphaFoldDB" id="A0A2A5WN55"/>
<evidence type="ECO:0000256" key="8">
    <source>
        <dbReference type="ARBA" id="ARBA00059452"/>
    </source>
</evidence>
<dbReference type="PROSITE" id="PS50151">
    <property type="entry name" value="UVR"/>
    <property type="match status" value="1"/>
</dbReference>
<keyword evidence="6 13" id="KW-0234">DNA repair</keyword>
<dbReference type="SMART" id="SM00465">
    <property type="entry name" value="GIYc"/>
    <property type="match status" value="1"/>
</dbReference>
<comment type="similarity">
    <text evidence="9 13">Belongs to the UvrC family.</text>
</comment>
<evidence type="ECO:0000256" key="2">
    <source>
        <dbReference type="ARBA" id="ARBA00022490"/>
    </source>
</evidence>
<dbReference type="InterPro" id="IPR038476">
    <property type="entry name" value="UvrC_RNase_H_dom_sf"/>
</dbReference>
<dbReference type="FunFam" id="3.40.1440.10:FF:000001">
    <property type="entry name" value="UvrABC system protein C"/>
    <property type="match status" value="1"/>
</dbReference>
<dbReference type="InterPro" id="IPR047296">
    <property type="entry name" value="GIY-YIG_UvrC_Cho"/>
</dbReference>
<feature type="domain" description="UvrC family homology region profile" evidence="17">
    <location>
        <begin position="270"/>
        <end position="497"/>
    </location>
</feature>
<comment type="subcellular location">
    <subcellularLocation>
        <location evidence="1 13">Cytoplasm</location>
    </subcellularLocation>
</comment>
<dbReference type="FunFam" id="4.10.860.10:FF:000002">
    <property type="entry name" value="UvrABC system protein C"/>
    <property type="match status" value="1"/>
</dbReference>
<keyword evidence="2 13" id="KW-0963">Cytoplasm</keyword>
<dbReference type="Pfam" id="PF08459">
    <property type="entry name" value="UvrC_RNaseH_dom"/>
    <property type="match status" value="1"/>
</dbReference>
<feature type="domain" description="UVR" evidence="15">
    <location>
        <begin position="220"/>
        <end position="255"/>
    </location>
</feature>
<dbReference type="GO" id="GO:0009380">
    <property type="term" value="C:excinuclease repair complex"/>
    <property type="evidence" value="ECO:0007669"/>
    <property type="project" value="InterPro"/>
</dbReference>
<evidence type="ECO:0000256" key="9">
    <source>
        <dbReference type="ARBA" id="ARBA00061531"/>
    </source>
</evidence>
<dbReference type="InterPro" id="IPR004791">
    <property type="entry name" value="UvrC"/>
</dbReference>
<dbReference type="GO" id="GO:0009432">
    <property type="term" value="P:SOS response"/>
    <property type="evidence" value="ECO:0007669"/>
    <property type="project" value="UniProtKB-UniRule"/>
</dbReference>
<organism evidence="18 19">
    <name type="scientific">OM182 bacterium MED-G24</name>
    <dbReference type="NCBI Taxonomy" id="1986255"/>
    <lineage>
        <taxon>Bacteria</taxon>
        <taxon>Pseudomonadati</taxon>
        <taxon>Pseudomonadota</taxon>
        <taxon>Gammaproteobacteria</taxon>
        <taxon>OMG group</taxon>
        <taxon>OM182 clade</taxon>
    </lineage>
</organism>
<evidence type="ECO:0000259" key="15">
    <source>
        <dbReference type="PROSITE" id="PS50151"/>
    </source>
</evidence>
<evidence type="ECO:0000313" key="18">
    <source>
        <dbReference type="EMBL" id="PDH37723.1"/>
    </source>
</evidence>
<protein>
    <recommendedName>
        <fullName evidence="11 13">UvrABC system protein C</fullName>
        <shortName evidence="13">Protein UvrC</shortName>
    </recommendedName>
    <alternativeName>
        <fullName evidence="12 13">Excinuclease ABC subunit C</fullName>
    </alternativeName>
</protein>
<dbReference type="CDD" id="cd10434">
    <property type="entry name" value="GIY-YIG_UvrC_Cho"/>
    <property type="match status" value="1"/>
</dbReference>
<keyword evidence="3 13" id="KW-0227">DNA damage</keyword>
<dbReference type="Pfam" id="PF22920">
    <property type="entry name" value="UvrC_RNaseH"/>
    <property type="match status" value="1"/>
</dbReference>
<dbReference type="EMBL" id="NTKD01000045">
    <property type="protein sequence ID" value="PDH37723.1"/>
    <property type="molecule type" value="Genomic_DNA"/>
</dbReference>
<dbReference type="GO" id="GO:0009381">
    <property type="term" value="F:excinuclease ABC activity"/>
    <property type="evidence" value="ECO:0007669"/>
    <property type="project" value="UniProtKB-UniRule"/>
</dbReference>
<gene>
    <name evidence="13 18" type="primary">uvrC</name>
    <name evidence="18" type="ORF">CNE99_07870</name>
</gene>
<feature type="domain" description="GIY-YIG" evidence="16">
    <location>
        <begin position="32"/>
        <end position="110"/>
    </location>
</feature>
<dbReference type="Pfam" id="PF14520">
    <property type="entry name" value="HHH_5"/>
    <property type="match status" value="1"/>
</dbReference>
<dbReference type="PROSITE" id="PS50164">
    <property type="entry name" value="GIY_YIG"/>
    <property type="match status" value="1"/>
</dbReference>
<dbReference type="SUPFAM" id="SSF47781">
    <property type="entry name" value="RuvA domain 2-like"/>
    <property type="match status" value="1"/>
</dbReference>
<keyword evidence="7 13" id="KW-0742">SOS response</keyword>
<dbReference type="Gene3D" id="4.10.860.10">
    <property type="entry name" value="UVR domain"/>
    <property type="match status" value="1"/>
</dbReference>
<dbReference type="Proteomes" id="UP000219327">
    <property type="component" value="Unassembled WGS sequence"/>
</dbReference>
<dbReference type="NCBIfam" id="TIGR00194">
    <property type="entry name" value="uvrC"/>
    <property type="match status" value="1"/>
</dbReference>
<comment type="caution">
    <text evidence="18">The sequence shown here is derived from an EMBL/GenBank/DDBJ whole genome shotgun (WGS) entry which is preliminary data.</text>
</comment>
<dbReference type="InterPro" id="IPR036876">
    <property type="entry name" value="UVR_dom_sf"/>
</dbReference>
<evidence type="ECO:0000256" key="5">
    <source>
        <dbReference type="ARBA" id="ARBA00022881"/>
    </source>
</evidence>
<comment type="function">
    <text evidence="8 13">The UvrABC repair system catalyzes the recognition and processing of DNA lesions. UvrC both incises the 5' and 3' sides of the lesion. The N-terminal half is responsible for the 3' incision and the C-terminal half is responsible for the 5' incision.</text>
</comment>
<reference evidence="18 19" key="1">
    <citation type="submission" date="2017-08" db="EMBL/GenBank/DDBJ databases">
        <title>Fine stratification of microbial communities through a metagenomic profile of the photic zone.</title>
        <authorList>
            <person name="Haro-Moreno J.M."/>
            <person name="Lopez-Perez M."/>
            <person name="De La Torre J."/>
            <person name="Picazo A."/>
            <person name="Camacho A."/>
            <person name="Rodriguez-Valera F."/>
        </authorList>
    </citation>
    <scope>NUCLEOTIDE SEQUENCE [LARGE SCALE GENOMIC DNA]</scope>
    <source>
        <strain evidence="18">MED-G24</strain>
    </source>
</reference>
<dbReference type="HAMAP" id="MF_00203">
    <property type="entry name" value="UvrC"/>
    <property type="match status" value="1"/>
</dbReference>
<evidence type="ECO:0000256" key="11">
    <source>
        <dbReference type="ARBA" id="ARBA00067419"/>
    </source>
</evidence>
<evidence type="ECO:0000256" key="6">
    <source>
        <dbReference type="ARBA" id="ARBA00023204"/>
    </source>
</evidence>
<dbReference type="InterPro" id="IPR001943">
    <property type="entry name" value="UVR_dom"/>
</dbReference>
<dbReference type="NCBIfam" id="NF001824">
    <property type="entry name" value="PRK00558.1-5"/>
    <property type="match status" value="1"/>
</dbReference>
<evidence type="ECO:0000256" key="14">
    <source>
        <dbReference type="SAM" id="MobiDB-lite"/>
    </source>
</evidence>
<dbReference type="SUPFAM" id="SSF46600">
    <property type="entry name" value="C-terminal UvrC-binding domain of UvrB"/>
    <property type="match status" value="1"/>
</dbReference>
<dbReference type="PROSITE" id="PS50165">
    <property type="entry name" value="UVRC"/>
    <property type="match status" value="1"/>
</dbReference>
<evidence type="ECO:0000259" key="17">
    <source>
        <dbReference type="PROSITE" id="PS50165"/>
    </source>
</evidence>
<dbReference type="Gene3D" id="3.40.1440.10">
    <property type="entry name" value="GIY-YIG endonuclease"/>
    <property type="match status" value="1"/>
</dbReference>
<name>A0A2A5WN55_9GAMM</name>
<dbReference type="Gene3D" id="3.30.420.340">
    <property type="entry name" value="UvrC, RNAse H endonuclease domain"/>
    <property type="match status" value="1"/>
</dbReference>
<evidence type="ECO:0000256" key="7">
    <source>
        <dbReference type="ARBA" id="ARBA00023236"/>
    </source>
</evidence>